<protein>
    <submittedName>
        <fullName evidence="5">Putative N-acetyl-beta-D-glucosaminide alpha-1</fullName>
    </submittedName>
</protein>
<keyword evidence="1" id="KW-0328">Glycosyltransferase</keyword>
<dbReference type="AlphaFoldDB" id="A0A152A393"/>
<evidence type="ECO:0000256" key="1">
    <source>
        <dbReference type="ARBA" id="ARBA00022676"/>
    </source>
</evidence>
<keyword evidence="3" id="KW-0812">Transmembrane</keyword>
<dbReference type="Gene3D" id="3.40.50.11350">
    <property type="match status" value="1"/>
</dbReference>
<gene>
    <name evidence="5" type="ORF">DLAC_02710</name>
</gene>
<dbReference type="STRING" id="361077.A0A152A393"/>
<sequence>MWIAVKYKYIIIIIVILVVVNLLYTQRKDGNAYIDKLIGSVDDLDVLYIHLSRNYERNRDSNATKSFHLNNHIDFDKIFKRYFKFSRNVSKYLYILKSDDNRDRDKPFQQLSYPISNLEKNNFFYYHEDIVFSDHQNISNVVSHLLVEINDSDSIKVLMGLMDHLKNNIVQSIMVMGGCSLKSEIEMAIDSFLFSNRVWNYVPSTMAHTKELESFYCGFSKTQEKKEGEEQELILLHLIRLPNYTDSYKLYQAIDRVQHDCDSRKKKLIHQLNSEGMSASLHFLAYALTKSFEWNRTLYTDSRNYLYSNEFSDIFLPLTKCAWELPVEKNGTYKNSKSLQVVNNLNSTKDFDPTREISVITKDYNVYTHLWHPSKIPKGWVKDDSVLRFRSHVMNYMLRPNHHTRRYLAETREKVWGKDGGLSSLGGCIAVHIRNGDKIGESDIFYFDQYMTTIETASKYLNIHNVFVMSDNQTLFREPFDHFSRYPQFKFYYLSNLTRVNNHTNYLSETSQNPKEKTQIGLGVYTEVVLASECQYFVGTFTSNIGRLIIELIESNPFHQNLQNPQYSHLVDITYESIDESVWFINP</sequence>
<feature type="transmembrane region" description="Helical" evidence="3">
    <location>
        <begin position="7"/>
        <end position="24"/>
    </location>
</feature>
<evidence type="ECO:0000313" key="6">
    <source>
        <dbReference type="Proteomes" id="UP000076078"/>
    </source>
</evidence>
<accession>A0A152A393</accession>
<feature type="domain" description="GT23" evidence="4">
    <location>
        <begin position="263"/>
        <end position="573"/>
    </location>
</feature>
<keyword evidence="6" id="KW-1185">Reference proteome</keyword>
<evidence type="ECO:0000313" key="5">
    <source>
        <dbReference type="EMBL" id="KYR00674.1"/>
    </source>
</evidence>
<dbReference type="GO" id="GO:0046921">
    <property type="term" value="F:alpha-(1-&gt;6)-fucosyltransferase activity"/>
    <property type="evidence" value="ECO:0007669"/>
    <property type="project" value="TreeGrafter"/>
</dbReference>
<proteinExistence type="predicted"/>
<dbReference type="InParanoid" id="A0A152A393"/>
<reference evidence="5 6" key="1">
    <citation type="submission" date="2015-12" db="EMBL/GenBank/DDBJ databases">
        <title>Dictyostelia acquired genes for synthesis and detection of signals that induce cell-type specialization by lateral gene transfer from prokaryotes.</title>
        <authorList>
            <person name="Gloeckner G."/>
            <person name="Schaap P."/>
        </authorList>
    </citation>
    <scope>NUCLEOTIDE SEQUENCE [LARGE SCALE GENOMIC DNA]</scope>
    <source>
        <strain evidence="5 6">TK</strain>
    </source>
</reference>
<dbReference type="PROSITE" id="PS51659">
    <property type="entry name" value="GT23"/>
    <property type="match status" value="1"/>
</dbReference>
<keyword evidence="2" id="KW-0808">Transferase</keyword>
<evidence type="ECO:0000259" key="4">
    <source>
        <dbReference type="PROSITE" id="PS51659"/>
    </source>
</evidence>
<name>A0A152A393_TIELA</name>
<keyword evidence="3" id="KW-0472">Membrane</keyword>
<dbReference type="OrthoDB" id="2014825at2759"/>
<dbReference type="InterPro" id="IPR045573">
    <property type="entry name" value="Fut8_N_cat"/>
</dbReference>
<evidence type="ECO:0000256" key="2">
    <source>
        <dbReference type="ARBA" id="ARBA00022679"/>
    </source>
</evidence>
<dbReference type="Pfam" id="PF19745">
    <property type="entry name" value="FUT8_N_cat"/>
    <property type="match status" value="1"/>
</dbReference>
<evidence type="ECO:0000256" key="3">
    <source>
        <dbReference type="SAM" id="Phobius"/>
    </source>
</evidence>
<dbReference type="Proteomes" id="UP000076078">
    <property type="component" value="Unassembled WGS sequence"/>
</dbReference>
<keyword evidence="3" id="KW-1133">Transmembrane helix</keyword>
<comment type="caution">
    <text evidence="5">The sequence shown here is derived from an EMBL/GenBank/DDBJ whole genome shotgun (WGS) entry which is preliminary data.</text>
</comment>
<dbReference type="OMA" id="ASECQYF"/>
<dbReference type="InterPro" id="IPR027350">
    <property type="entry name" value="GT23_dom"/>
</dbReference>
<dbReference type="PANTHER" id="PTHR13132">
    <property type="entry name" value="ALPHA- 1,6 -FUCOSYLTRANSFERASE"/>
    <property type="match status" value="1"/>
</dbReference>
<dbReference type="PANTHER" id="PTHR13132:SF29">
    <property type="entry name" value="ALPHA-(1,6)-FUCOSYLTRANSFERASE"/>
    <property type="match status" value="1"/>
</dbReference>
<dbReference type="GO" id="GO:0006487">
    <property type="term" value="P:protein N-linked glycosylation"/>
    <property type="evidence" value="ECO:0007669"/>
    <property type="project" value="TreeGrafter"/>
</dbReference>
<organism evidence="5 6">
    <name type="scientific">Tieghemostelium lacteum</name>
    <name type="common">Slime mold</name>
    <name type="synonym">Dictyostelium lacteum</name>
    <dbReference type="NCBI Taxonomy" id="361077"/>
    <lineage>
        <taxon>Eukaryota</taxon>
        <taxon>Amoebozoa</taxon>
        <taxon>Evosea</taxon>
        <taxon>Eumycetozoa</taxon>
        <taxon>Dictyostelia</taxon>
        <taxon>Dictyosteliales</taxon>
        <taxon>Raperosteliaceae</taxon>
        <taxon>Tieghemostelium</taxon>
    </lineage>
</organism>
<dbReference type="EMBL" id="LODT01000013">
    <property type="protein sequence ID" value="KYR00674.1"/>
    <property type="molecule type" value="Genomic_DNA"/>
</dbReference>